<dbReference type="EMBL" id="PFAM01000008">
    <property type="protein sequence ID" value="PIT96260.1"/>
    <property type="molecule type" value="Genomic_DNA"/>
</dbReference>
<protein>
    <recommendedName>
        <fullName evidence="2">SpaA-like prealbumin fold domain-containing protein</fullName>
    </recommendedName>
</protein>
<feature type="transmembrane region" description="Helical" evidence="1">
    <location>
        <begin position="486"/>
        <end position="504"/>
    </location>
</feature>
<sequence>MDGRALAFGGTVGANFDTITVPTCSAGSSIIRVIKNVINNNGGLATADDFSTTISGVTTAVPTAAGAAFPGVDNVLTSTGAYSVDEGAHVGYAKTLSAGCSGTIVAGQIKTCTITNDDQLASLTLNKIVINNNNGHLSESNWTLTATGPTSISGPGATGSTDVVSNGSFLAGTYVLTESGDSTGYSASTWTCTKNGGSAVTGASVTIAPGEATVCTITNDDIAPSGGGPTPIVPLIGILKVPTPLALPNGSGSVTYNYTVWNVGKQRALVSVTVVDDKCGPVAYVSGDTNKNFKIEADEIWKYSCTATLTKTTTNTAVATGYSDDPYHQIAVATTIATVVVGVPAPLVAPLINVVKVPSRLTAFPFGGGDVVYTYTVTNPGVVAMHNITVTDDKCSPVTRVSGDTNGDGVFDTNETWTYTCQVNVPVTTKNIATAKGEANGFTAVGYAFADVLVMYESGQVPVIQLPVQVAPGFPKTGVPIQNNNVAVIISVIVLVATSLFGVYRLRKVAVNK</sequence>
<accession>A0A2M6WTZ2</accession>
<gene>
    <name evidence="3" type="ORF">COT94_01025</name>
</gene>
<keyword evidence="1" id="KW-0472">Membrane</keyword>
<reference evidence="4" key="1">
    <citation type="submission" date="2017-09" db="EMBL/GenBank/DDBJ databases">
        <title>Depth-based differentiation of microbial function through sediment-hosted aquifers and enrichment of novel symbionts in the deep terrestrial subsurface.</title>
        <authorList>
            <person name="Probst A.J."/>
            <person name="Ladd B."/>
            <person name="Jarett J.K."/>
            <person name="Geller-Mcgrath D.E."/>
            <person name="Sieber C.M.K."/>
            <person name="Emerson J.B."/>
            <person name="Anantharaman K."/>
            <person name="Thomas B.C."/>
            <person name="Malmstrom R."/>
            <person name="Stieglmeier M."/>
            <person name="Klingl A."/>
            <person name="Woyke T."/>
            <person name="Ryan C.M."/>
            <person name="Banfield J.F."/>
        </authorList>
    </citation>
    <scope>NUCLEOTIDE SEQUENCE [LARGE SCALE GENOMIC DNA]</scope>
</reference>
<dbReference type="Proteomes" id="UP000228533">
    <property type="component" value="Unassembled WGS sequence"/>
</dbReference>
<dbReference type="Pfam" id="PF19403">
    <property type="entry name" value="SpaA_2"/>
    <property type="match status" value="2"/>
</dbReference>
<keyword evidence="1" id="KW-0812">Transmembrane</keyword>
<feature type="domain" description="SpaA-like prealbumin fold" evidence="2">
    <location>
        <begin position="31"/>
        <end position="109"/>
    </location>
</feature>
<dbReference type="AlphaFoldDB" id="A0A2M6WTZ2"/>
<keyword evidence="1" id="KW-1133">Transmembrane helix</keyword>
<dbReference type="InterPro" id="IPR045826">
    <property type="entry name" value="SpaA_PFL_dom_2"/>
</dbReference>
<evidence type="ECO:0000259" key="2">
    <source>
        <dbReference type="Pfam" id="PF19403"/>
    </source>
</evidence>
<evidence type="ECO:0000256" key="1">
    <source>
        <dbReference type="SAM" id="Phobius"/>
    </source>
</evidence>
<proteinExistence type="predicted"/>
<comment type="caution">
    <text evidence="3">The sequence shown here is derived from an EMBL/GenBank/DDBJ whole genome shotgun (WGS) entry which is preliminary data.</text>
</comment>
<feature type="domain" description="SpaA-like prealbumin fold" evidence="2">
    <location>
        <begin position="118"/>
        <end position="217"/>
    </location>
</feature>
<organism evidence="3 4">
    <name type="scientific">Candidatus Falkowbacteria bacterium CG10_big_fil_rev_8_21_14_0_10_37_14</name>
    <dbReference type="NCBI Taxonomy" id="1974561"/>
    <lineage>
        <taxon>Bacteria</taxon>
        <taxon>Candidatus Falkowiibacteriota</taxon>
    </lineage>
</organism>
<evidence type="ECO:0000313" key="4">
    <source>
        <dbReference type="Proteomes" id="UP000228533"/>
    </source>
</evidence>
<name>A0A2M6WTZ2_9BACT</name>
<evidence type="ECO:0000313" key="3">
    <source>
        <dbReference type="EMBL" id="PIT96260.1"/>
    </source>
</evidence>